<keyword evidence="3" id="KW-1185">Reference proteome</keyword>
<dbReference type="Pfam" id="PF22772">
    <property type="entry name" value="WsaF_C"/>
    <property type="match status" value="1"/>
</dbReference>
<evidence type="ECO:0000313" key="2">
    <source>
        <dbReference type="EMBL" id="MBB6334278.1"/>
    </source>
</evidence>
<evidence type="ECO:0000259" key="1">
    <source>
        <dbReference type="Pfam" id="PF22772"/>
    </source>
</evidence>
<dbReference type="Proteomes" id="UP000617426">
    <property type="component" value="Unassembled WGS sequence"/>
</dbReference>
<feature type="domain" description="WsaF C-terminal" evidence="1">
    <location>
        <begin position="264"/>
        <end position="386"/>
    </location>
</feature>
<accession>A0A923E3M9</accession>
<organism evidence="2 3">
    <name type="scientific">Schaalia hyovaginalis</name>
    <dbReference type="NCBI Taxonomy" id="29316"/>
    <lineage>
        <taxon>Bacteria</taxon>
        <taxon>Bacillati</taxon>
        <taxon>Actinomycetota</taxon>
        <taxon>Actinomycetes</taxon>
        <taxon>Actinomycetales</taxon>
        <taxon>Actinomycetaceae</taxon>
        <taxon>Schaalia</taxon>
    </lineage>
</organism>
<comment type="caution">
    <text evidence="2">The sequence shown here is derived from an EMBL/GenBank/DDBJ whole genome shotgun (WGS) entry which is preliminary data.</text>
</comment>
<reference evidence="2" key="1">
    <citation type="submission" date="2020-08" db="EMBL/GenBank/DDBJ databases">
        <title>Sequencing the genomes of 1000 actinobacteria strains.</title>
        <authorList>
            <person name="Klenk H.-P."/>
        </authorList>
    </citation>
    <scope>NUCLEOTIDE SEQUENCE</scope>
    <source>
        <strain evidence="2">DSM 10695</strain>
    </source>
</reference>
<dbReference type="AlphaFoldDB" id="A0A923E3M9"/>
<sequence>MTAFDSVGSYARRGAAYFKKNGARLTAARLFLGLGSRLSQPRPSAPAKGHPRRRPLHMLVSFTDAAAVDWTRTPPWREHPRRLGEGPYTTAWIMSPPGKSSGGHQNIFRFLSFLEGAGHRVKIFLYSTDPMPIDMEALREMLSASVAYPDLKASIEAYRPEVGVGPDVDALFATGWETAYPAYLDPSDAKRCYFVQDFEPSFYPVGSENQLAENSYRFGFEGFTAGRWLAKKLSDDYMMTTHPFDFATDPGLYERSNDSRRDDVFFYARPVTTRRGFELGIMALAEVKRLRPRTRIHMAGWNVADWDIPFDYVNHGAMTIDELSPLYNECAAALVMSLTNMSLLPLELLSCGTIPVVNDAPNNRLVSDNPNIAYTPLSAGALARRIIEILDDPEQVEHSRLAARSVGDLSWEDSGRQFIGAFEEAMRG</sequence>
<dbReference type="RefSeq" id="WP_184452146.1">
    <property type="nucleotide sequence ID" value="NZ_JACHMK010000001.1"/>
</dbReference>
<evidence type="ECO:0000313" key="3">
    <source>
        <dbReference type="Proteomes" id="UP000617426"/>
    </source>
</evidence>
<dbReference type="InterPro" id="IPR055050">
    <property type="entry name" value="WsaF_C"/>
</dbReference>
<dbReference type="EMBL" id="JACHMK010000001">
    <property type="protein sequence ID" value="MBB6334278.1"/>
    <property type="molecule type" value="Genomic_DNA"/>
</dbReference>
<protein>
    <submittedName>
        <fullName evidence="2">Glycosyltransferase involved in cell wall biosynthesis</fullName>
    </submittedName>
</protein>
<dbReference type="Gene3D" id="3.40.50.11090">
    <property type="match status" value="1"/>
</dbReference>
<gene>
    <name evidence="2" type="ORF">HD592_000843</name>
</gene>
<dbReference type="Gene3D" id="3.40.50.2000">
    <property type="entry name" value="Glycogen Phosphorylase B"/>
    <property type="match status" value="1"/>
</dbReference>
<dbReference type="SUPFAM" id="SSF53756">
    <property type="entry name" value="UDP-Glycosyltransferase/glycogen phosphorylase"/>
    <property type="match status" value="1"/>
</dbReference>
<proteinExistence type="predicted"/>
<name>A0A923E3M9_9ACTO</name>